<protein>
    <submittedName>
        <fullName evidence="3">Uncharacterized protein</fullName>
    </submittedName>
</protein>
<keyword evidence="2" id="KW-1133">Transmembrane helix</keyword>
<keyword evidence="2" id="KW-0812">Transmembrane</keyword>
<comment type="caution">
    <text evidence="3">The sequence shown here is derived from an EMBL/GenBank/DDBJ whole genome shotgun (WGS) entry which is preliminary data.</text>
</comment>
<organism evidence="3 4">
    <name type="scientific">Geodermatophilus maliterrae</name>
    <dbReference type="NCBI Taxonomy" id="3162531"/>
    <lineage>
        <taxon>Bacteria</taxon>
        <taxon>Bacillati</taxon>
        <taxon>Actinomycetota</taxon>
        <taxon>Actinomycetes</taxon>
        <taxon>Geodermatophilales</taxon>
        <taxon>Geodermatophilaceae</taxon>
        <taxon>Geodermatophilus</taxon>
    </lineage>
</organism>
<evidence type="ECO:0000313" key="4">
    <source>
        <dbReference type="Proteomes" id="UP001560045"/>
    </source>
</evidence>
<feature type="transmembrane region" description="Helical" evidence="2">
    <location>
        <begin position="112"/>
        <end position="145"/>
    </location>
</feature>
<evidence type="ECO:0000256" key="1">
    <source>
        <dbReference type="SAM" id="MobiDB-lite"/>
    </source>
</evidence>
<dbReference type="Proteomes" id="UP001560045">
    <property type="component" value="Unassembled WGS sequence"/>
</dbReference>
<proteinExistence type="predicted"/>
<dbReference type="EMBL" id="JBFNXQ010000044">
    <property type="protein sequence ID" value="MEX5719573.1"/>
    <property type="molecule type" value="Genomic_DNA"/>
</dbReference>
<gene>
    <name evidence="3" type="ORF">ABQ292_14510</name>
</gene>
<feature type="transmembrane region" description="Helical" evidence="2">
    <location>
        <begin position="305"/>
        <end position="328"/>
    </location>
</feature>
<feature type="region of interest" description="Disordered" evidence="1">
    <location>
        <begin position="1"/>
        <end position="24"/>
    </location>
</feature>
<feature type="transmembrane region" description="Helical" evidence="2">
    <location>
        <begin position="259"/>
        <end position="281"/>
    </location>
</feature>
<feature type="transmembrane region" description="Helical" evidence="2">
    <location>
        <begin position="165"/>
        <end position="184"/>
    </location>
</feature>
<feature type="transmembrane region" description="Helical" evidence="2">
    <location>
        <begin position="73"/>
        <end position="100"/>
    </location>
</feature>
<name>A0ABV3XG70_9ACTN</name>
<keyword evidence="2" id="KW-0472">Membrane</keyword>
<feature type="transmembrane region" description="Helical" evidence="2">
    <location>
        <begin position="32"/>
        <end position="53"/>
    </location>
</feature>
<feature type="transmembrane region" description="Helical" evidence="2">
    <location>
        <begin position="348"/>
        <end position="366"/>
    </location>
</feature>
<dbReference type="RefSeq" id="WP_369207538.1">
    <property type="nucleotide sequence ID" value="NZ_JBFNXQ010000044.1"/>
</dbReference>
<accession>A0ABV3XG70</accession>
<sequence length="378" mass="39080">MTEPSGAAPAKTPPSQGVPGPSPRALDRWPQWVGWAAAGWSAAYGTVGVYWAAGGGGFPFGSANDPHAAGQSLLAHVGQASAAPVIAVLGLLSAALAVVMVARGARHAGSPVLAGTGWLAAVVLTLVVPDGRLLIAAAHVPIVLIGAPFDWPPGVSVASQLPWPVVNQVILVTGGLLWAAATLVHQRRGRSACESCGRSERTGTWASAQCAARWGRWAAYLAVAVPLVYATTRFAWALGIPLGVTRDLLREQSADSPDIWLAGAFMATLAVGGAVLTLGLVQRWGEVYPRWIPGLRGRAVRPRTAILPAALVTVFVLSSGLSGLRALVLGDLPPGAVGEDWGTAGPGLLWPLWGVALGASTFAYHLRRRGRCPHCGRL</sequence>
<feature type="transmembrane region" description="Helical" evidence="2">
    <location>
        <begin position="217"/>
        <end position="239"/>
    </location>
</feature>
<evidence type="ECO:0000256" key="2">
    <source>
        <dbReference type="SAM" id="Phobius"/>
    </source>
</evidence>
<keyword evidence="4" id="KW-1185">Reference proteome</keyword>
<evidence type="ECO:0000313" key="3">
    <source>
        <dbReference type="EMBL" id="MEX5719573.1"/>
    </source>
</evidence>
<reference evidence="3 4" key="1">
    <citation type="submission" date="2024-06" db="EMBL/GenBank/DDBJ databases">
        <title>Draft genome sequence of Geodermatophilus badlandi, a novel member of the Geodermatophilaceae isolated from badland sedimentary rocks in the Red desert, Wyoming, USA.</title>
        <authorList>
            <person name="Ben Tekaya S."/>
            <person name="Nouioui I."/>
            <person name="Flores G.M."/>
            <person name="Shaal M.N."/>
            <person name="Bredoire F."/>
            <person name="Basile F."/>
            <person name="Van Diepen L."/>
            <person name="Ward N.L."/>
        </authorList>
    </citation>
    <scope>NUCLEOTIDE SEQUENCE [LARGE SCALE GENOMIC DNA]</scope>
    <source>
        <strain evidence="3 4">WL48A</strain>
    </source>
</reference>